<dbReference type="SUPFAM" id="SSF53335">
    <property type="entry name" value="S-adenosyl-L-methionine-dependent methyltransferases"/>
    <property type="match status" value="1"/>
</dbReference>
<feature type="transmembrane region" description="Helical" evidence="1">
    <location>
        <begin position="6"/>
        <end position="29"/>
    </location>
</feature>
<dbReference type="Proteomes" id="UP001217089">
    <property type="component" value="Unassembled WGS sequence"/>
</dbReference>
<dbReference type="PANTHER" id="PTHR45036">
    <property type="entry name" value="METHYLTRANSFERASE LIKE 7B"/>
    <property type="match status" value="1"/>
</dbReference>
<sequence>MSGDDVVVRQTLVKCLIYIVSISFAVFLIKRYAKSMRQRFAAWMLNRCIGFVNKRVHKEKIRLFSSIENDRRIQILEIGAGGGANFEFYPGRSEVTCLEPNPHCKSYLEENAPADIQIKTVIQGFAENMTQLGLQDNSFDVVVCTLVLCSVKDVDRVLFEVKRVLKPGGKFYFMEHIIDDNRLVKSIQKILNPLWRRMVDGCQLIRDTPVYIQNAGFDEVKMTKFKFPYLLWPFFVKKFCFGTATKF</sequence>
<dbReference type="EMBL" id="JARBDR010000813">
    <property type="protein sequence ID" value="KAJ8305905.1"/>
    <property type="molecule type" value="Genomic_DNA"/>
</dbReference>
<dbReference type="InterPro" id="IPR029063">
    <property type="entry name" value="SAM-dependent_MTases_sf"/>
</dbReference>
<reference evidence="3 4" key="1">
    <citation type="submission" date="2022-12" db="EMBL/GenBank/DDBJ databases">
        <title>Chromosome-level genome of Tegillarca granosa.</title>
        <authorList>
            <person name="Kim J."/>
        </authorList>
    </citation>
    <scope>NUCLEOTIDE SEQUENCE [LARGE SCALE GENOMIC DNA]</scope>
    <source>
        <strain evidence="3">Teg-2019</strain>
        <tissue evidence="3">Adductor muscle</tissue>
    </source>
</reference>
<dbReference type="PANTHER" id="PTHR45036:SF1">
    <property type="entry name" value="METHYLTRANSFERASE LIKE 7A"/>
    <property type="match status" value="1"/>
</dbReference>
<dbReference type="CDD" id="cd02440">
    <property type="entry name" value="AdoMet_MTases"/>
    <property type="match status" value="1"/>
</dbReference>
<name>A0ABQ9EQR2_TEGGR</name>
<protein>
    <recommendedName>
        <fullName evidence="2">Methyltransferase type 11 domain-containing protein</fullName>
    </recommendedName>
</protein>
<accession>A0ABQ9EQR2</accession>
<comment type="caution">
    <text evidence="3">The sequence shown here is derived from an EMBL/GenBank/DDBJ whole genome shotgun (WGS) entry which is preliminary data.</text>
</comment>
<keyword evidence="1" id="KW-1133">Transmembrane helix</keyword>
<proteinExistence type="predicted"/>
<evidence type="ECO:0000256" key="1">
    <source>
        <dbReference type="SAM" id="Phobius"/>
    </source>
</evidence>
<feature type="domain" description="Methyltransferase type 11" evidence="2">
    <location>
        <begin position="76"/>
        <end position="173"/>
    </location>
</feature>
<evidence type="ECO:0000259" key="2">
    <source>
        <dbReference type="Pfam" id="PF08241"/>
    </source>
</evidence>
<organism evidence="3 4">
    <name type="scientific">Tegillarca granosa</name>
    <name type="common">Malaysian cockle</name>
    <name type="synonym">Anadara granosa</name>
    <dbReference type="NCBI Taxonomy" id="220873"/>
    <lineage>
        <taxon>Eukaryota</taxon>
        <taxon>Metazoa</taxon>
        <taxon>Spiralia</taxon>
        <taxon>Lophotrochozoa</taxon>
        <taxon>Mollusca</taxon>
        <taxon>Bivalvia</taxon>
        <taxon>Autobranchia</taxon>
        <taxon>Pteriomorphia</taxon>
        <taxon>Arcoida</taxon>
        <taxon>Arcoidea</taxon>
        <taxon>Arcidae</taxon>
        <taxon>Tegillarca</taxon>
    </lineage>
</organism>
<dbReference type="Pfam" id="PF08241">
    <property type="entry name" value="Methyltransf_11"/>
    <property type="match status" value="1"/>
</dbReference>
<dbReference type="InterPro" id="IPR013216">
    <property type="entry name" value="Methyltransf_11"/>
</dbReference>
<gene>
    <name evidence="3" type="ORF">KUTeg_016450</name>
</gene>
<dbReference type="InterPro" id="IPR052356">
    <property type="entry name" value="Thiol_S-MT"/>
</dbReference>
<keyword evidence="1" id="KW-0472">Membrane</keyword>
<evidence type="ECO:0000313" key="3">
    <source>
        <dbReference type="EMBL" id="KAJ8305905.1"/>
    </source>
</evidence>
<evidence type="ECO:0000313" key="4">
    <source>
        <dbReference type="Proteomes" id="UP001217089"/>
    </source>
</evidence>
<dbReference type="Gene3D" id="3.40.50.150">
    <property type="entry name" value="Vaccinia Virus protein VP39"/>
    <property type="match status" value="1"/>
</dbReference>
<keyword evidence="4" id="KW-1185">Reference proteome</keyword>
<keyword evidence="1" id="KW-0812">Transmembrane</keyword>